<dbReference type="PROSITE" id="PS50330">
    <property type="entry name" value="UIM"/>
    <property type="match status" value="1"/>
</dbReference>
<sequence length="873" mass="102309">MALKRDAKRAECLKILGLETNATEEDIKKAYKSLALLHHPDKNENSKKSTEKFQEISQAYLDLTTKYSKKKTKGWQRNVWYCPDCGRPHYGDDSDDDEDDDDFDDDSFYDDDIYASDDEEEGSMSWFFNRLFMNVFSEFVFKRRFQSKRKTQNQRASDEDQEEDSFFSFLFKKYRSSDDPDYELTEEDLQKFHSYEEWLKDRDPRKRHNQRVRKAKKKANNKIYKEKPKQSKKQLLAEQNRREREMKQIGDQIQTKMKQEPKNNPKPKSTVRSQGIRSEAFVSEQSLPVNLNKKSSVDRQEGREKTKEKKQKRKEMKEAKKQVRQEALKRLQDISKSVEANSEIKIEKYKVSGAGDNNPSKKVMEVNQWKLDPNIPSGANSRFDVASAHNMRDRDRKTDMIAKHFSSEKRGTEDVKKKTDVKTLQNSIWDFTPAKSQAARDSELMERHLQQYHELMKLQPERHTEQQLAAERNRQKERQAEERQRELEQLRLQKTQMRNDNTKVHARTTKETGGDTAVDEEFERIRREQIKKQQELERKRNEEEMMQIKSSKKSKWRQVPIETKWYEKDIDIVREQADVKPVPAAPLPSSNIWQQRVHRQSQLESLRPHNVTEEEELIKRALELSLKTAQQEEEQRKYREIMSKKNFIPEQLIAPCQKLTTDLNNNSRSDTGMTHGSAVNVTFRNSASQENSSKHNPLKAYIPPTPDYISAEYNKEWKLSSVKKTLPACDKVAPTDAVHHENTERKTTPPNPIVNVEFVKEGIEKLKNRHKQIGSLTSQSTPTLDADWEESGPDSKNIWGDNNDSKESDTWSEIPSRTFWSEKASRPQPVNKKPLGPGVVRTTNNKFSVLNHEMSDADKKQQSKTDNGKKKPF</sequence>
<feature type="region of interest" description="Disordered" evidence="1">
    <location>
        <begin position="203"/>
        <end position="326"/>
    </location>
</feature>
<dbReference type="AlphaFoldDB" id="A0AA88XXF9"/>
<feature type="region of interest" description="Disordered" evidence="1">
    <location>
        <begin position="533"/>
        <end position="552"/>
    </location>
</feature>
<dbReference type="PROSITE" id="PS50076">
    <property type="entry name" value="DNAJ_2"/>
    <property type="match status" value="1"/>
</dbReference>
<feature type="compositionally biased region" description="Basic and acidic residues" evidence="1">
    <location>
        <begin position="533"/>
        <end position="543"/>
    </location>
</feature>
<feature type="compositionally biased region" description="Basic residues" evidence="1">
    <location>
        <begin position="205"/>
        <end position="220"/>
    </location>
</feature>
<proteinExistence type="predicted"/>
<accession>A0AA88XXF9</accession>
<dbReference type="PANTHER" id="PTHR44240:SF10">
    <property type="entry name" value="J DOMAIN-CONTAINING PROTEIN"/>
    <property type="match status" value="1"/>
</dbReference>
<evidence type="ECO:0000313" key="3">
    <source>
        <dbReference type="EMBL" id="KAK3093707.1"/>
    </source>
</evidence>
<feature type="compositionally biased region" description="Polar residues" evidence="1">
    <location>
        <begin position="774"/>
        <end position="783"/>
    </location>
</feature>
<dbReference type="CDD" id="cd06257">
    <property type="entry name" value="DnaJ"/>
    <property type="match status" value="1"/>
</dbReference>
<protein>
    <recommendedName>
        <fullName evidence="2">J domain-containing protein</fullName>
    </recommendedName>
</protein>
<dbReference type="SMART" id="SM00271">
    <property type="entry name" value="DnaJ"/>
    <property type="match status" value="1"/>
</dbReference>
<dbReference type="Proteomes" id="UP001186944">
    <property type="component" value="Unassembled WGS sequence"/>
</dbReference>
<dbReference type="PRINTS" id="PR00625">
    <property type="entry name" value="JDOMAIN"/>
</dbReference>
<name>A0AA88XXF9_PINIB</name>
<dbReference type="InterPro" id="IPR001623">
    <property type="entry name" value="DnaJ_domain"/>
</dbReference>
<reference evidence="3" key="1">
    <citation type="submission" date="2019-08" db="EMBL/GenBank/DDBJ databases">
        <title>The improved chromosome-level genome for the pearl oyster Pinctada fucata martensii using PacBio sequencing and Hi-C.</title>
        <authorList>
            <person name="Zheng Z."/>
        </authorList>
    </citation>
    <scope>NUCLEOTIDE SEQUENCE</scope>
    <source>
        <strain evidence="3">ZZ-2019</strain>
        <tissue evidence="3">Adductor muscle</tissue>
    </source>
</reference>
<evidence type="ECO:0000313" key="4">
    <source>
        <dbReference type="Proteomes" id="UP001186944"/>
    </source>
</evidence>
<feature type="region of interest" description="Disordered" evidence="1">
    <location>
        <begin position="457"/>
        <end position="486"/>
    </location>
</feature>
<comment type="caution">
    <text evidence="3">The sequence shown here is derived from an EMBL/GenBank/DDBJ whole genome shotgun (WGS) entry which is preliminary data.</text>
</comment>
<feature type="region of interest" description="Disordered" evidence="1">
    <location>
        <begin position="734"/>
        <end position="753"/>
    </location>
</feature>
<feature type="region of interest" description="Disordered" evidence="1">
    <location>
        <begin position="770"/>
        <end position="873"/>
    </location>
</feature>
<dbReference type="Gene3D" id="1.10.287.110">
    <property type="entry name" value="DnaJ domain"/>
    <property type="match status" value="1"/>
</dbReference>
<feature type="compositionally biased region" description="Basic and acidic residues" evidence="1">
    <location>
        <begin position="239"/>
        <end position="248"/>
    </location>
</feature>
<dbReference type="PANTHER" id="PTHR44240">
    <property type="entry name" value="DNAJ DOMAIN (PROKARYOTIC HEAT SHOCK PROTEIN)-RELATED"/>
    <property type="match status" value="1"/>
</dbReference>
<dbReference type="InterPro" id="IPR036869">
    <property type="entry name" value="J_dom_sf"/>
</dbReference>
<feature type="compositionally biased region" description="Basic and acidic residues" evidence="1">
    <location>
        <begin position="737"/>
        <end position="747"/>
    </location>
</feature>
<feature type="domain" description="J" evidence="2">
    <location>
        <begin position="11"/>
        <end position="76"/>
    </location>
</feature>
<dbReference type="SUPFAM" id="SSF46565">
    <property type="entry name" value="Chaperone J-domain"/>
    <property type="match status" value="1"/>
</dbReference>
<dbReference type="InterPro" id="IPR052276">
    <property type="entry name" value="Diphthamide-biosynth_chaperone"/>
</dbReference>
<evidence type="ECO:0000256" key="1">
    <source>
        <dbReference type="SAM" id="MobiDB-lite"/>
    </source>
</evidence>
<feature type="compositionally biased region" description="Polar residues" evidence="1">
    <location>
        <begin position="266"/>
        <end position="276"/>
    </location>
</feature>
<organism evidence="3 4">
    <name type="scientific">Pinctada imbricata</name>
    <name type="common">Atlantic pearl-oyster</name>
    <name type="synonym">Pinctada martensii</name>
    <dbReference type="NCBI Taxonomy" id="66713"/>
    <lineage>
        <taxon>Eukaryota</taxon>
        <taxon>Metazoa</taxon>
        <taxon>Spiralia</taxon>
        <taxon>Lophotrochozoa</taxon>
        <taxon>Mollusca</taxon>
        <taxon>Bivalvia</taxon>
        <taxon>Autobranchia</taxon>
        <taxon>Pteriomorphia</taxon>
        <taxon>Pterioida</taxon>
        <taxon>Pterioidea</taxon>
        <taxon>Pteriidae</taxon>
        <taxon>Pinctada</taxon>
    </lineage>
</organism>
<evidence type="ECO:0000259" key="2">
    <source>
        <dbReference type="PROSITE" id="PS50076"/>
    </source>
</evidence>
<gene>
    <name evidence="3" type="ORF">FSP39_019084</name>
</gene>
<dbReference type="Pfam" id="PF00226">
    <property type="entry name" value="DnaJ"/>
    <property type="match status" value="1"/>
</dbReference>
<dbReference type="InterPro" id="IPR003903">
    <property type="entry name" value="UIM_dom"/>
</dbReference>
<feature type="compositionally biased region" description="Basic and acidic residues" evidence="1">
    <location>
        <begin position="853"/>
        <end position="873"/>
    </location>
</feature>
<feature type="compositionally biased region" description="Basic and acidic residues" evidence="1">
    <location>
        <begin position="295"/>
        <end position="307"/>
    </location>
</feature>
<keyword evidence="4" id="KW-1185">Reference proteome</keyword>
<feature type="compositionally biased region" description="Polar residues" evidence="1">
    <location>
        <begin position="283"/>
        <end position="294"/>
    </location>
</feature>
<feature type="compositionally biased region" description="Basic and acidic residues" evidence="1">
    <location>
        <begin position="315"/>
        <end position="326"/>
    </location>
</feature>
<dbReference type="EMBL" id="VSWD01000009">
    <property type="protein sequence ID" value="KAK3093707.1"/>
    <property type="molecule type" value="Genomic_DNA"/>
</dbReference>